<dbReference type="HOGENOM" id="CLU_1402419_0_0_1"/>
<dbReference type="AlphaFoldDB" id="Q5AT12"/>
<name>Q5AT12_EMENI</name>
<dbReference type="GeneID" id="2868723"/>
<evidence type="ECO:0000256" key="1">
    <source>
        <dbReference type="SAM" id="Coils"/>
    </source>
</evidence>
<gene>
    <name evidence="2" type="ORF">ANIA_08568</name>
</gene>
<evidence type="ECO:0000313" key="2">
    <source>
        <dbReference type="EMBL" id="CBF80817.1"/>
    </source>
</evidence>
<dbReference type="RefSeq" id="XP_681837.1">
    <property type="nucleotide sequence ID" value="XM_676745.1"/>
</dbReference>
<organism evidence="2 3">
    <name type="scientific">Emericella nidulans (strain FGSC A4 / ATCC 38163 / CBS 112.46 / NRRL 194 / M139)</name>
    <name type="common">Aspergillus nidulans</name>
    <dbReference type="NCBI Taxonomy" id="227321"/>
    <lineage>
        <taxon>Eukaryota</taxon>
        <taxon>Fungi</taxon>
        <taxon>Dikarya</taxon>
        <taxon>Ascomycota</taxon>
        <taxon>Pezizomycotina</taxon>
        <taxon>Eurotiomycetes</taxon>
        <taxon>Eurotiomycetidae</taxon>
        <taxon>Eurotiales</taxon>
        <taxon>Aspergillaceae</taxon>
        <taxon>Aspergillus</taxon>
        <taxon>Aspergillus subgen. Nidulantes</taxon>
    </lineage>
</organism>
<dbReference type="InParanoid" id="Q5AT12"/>
<dbReference type="EMBL" id="BN001305">
    <property type="protein sequence ID" value="CBF80817.1"/>
    <property type="molecule type" value="Genomic_DNA"/>
</dbReference>
<reference evidence="3" key="2">
    <citation type="journal article" date="2009" name="Fungal Genet. Biol.">
        <title>The 2008 update of the Aspergillus nidulans genome annotation: a community effort.</title>
        <authorList>
            <person name="Wortman J.R."/>
            <person name="Gilsenan J.M."/>
            <person name="Joardar V."/>
            <person name="Deegan J."/>
            <person name="Clutterbuck J."/>
            <person name="Andersen M.R."/>
            <person name="Archer D."/>
            <person name="Bencina M."/>
            <person name="Braus G."/>
            <person name="Coutinho P."/>
            <person name="von Dohren H."/>
            <person name="Doonan J."/>
            <person name="Driessen A.J."/>
            <person name="Durek P."/>
            <person name="Espeso E."/>
            <person name="Fekete E."/>
            <person name="Flipphi M."/>
            <person name="Estrada C.G."/>
            <person name="Geysens S."/>
            <person name="Goldman G."/>
            <person name="de Groot P.W."/>
            <person name="Hansen K."/>
            <person name="Harris S.D."/>
            <person name="Heinekamp T."/>
            <person name="Helmstaedt K."/>
            <person name="Henrissat B."/>
            <person name="Hofmann G."/>
            <person name="Homan T."/>
            <person name="Horio T."/>
            <person name="Horiuchi H."/>
            <person name="James S."/>
            <person name="Jones M."/>
            <person name="Karaffa L."/>
            <person name="Karanyi Z."/>
            <person name="Kato M."/>
            <person name="Keller N."/>
            <person name="Kelly D.E."/>
            <person name="Kiel J.A."/>
            <person name="Kim J.M."/>
            <person name="van der Klei I.J."/>
            <person name="Klis F.M."/>
            <person name="Kovalchuk A."/>
            <person name="Krasevec N."/>
            <person name="Kubicek C.P."/>
            <person name="Liu B."/>
            <person name="Maccabe A."/>
            <person name="Meyer V."/>
            <person name="Mirabito P."/>
            <person name="Miskei M."/>
            <person name="Mos M."/>
            <person name="Mullins J."/>
            <person name="Nelson D.R."/>
            <person name="Nielsen J."/>
            <person name="Oakley B.R."/>
            <person name="Osmani S.A."/>
            <person name="Pakula T."/>
            <person name="Paszewski A."/>
            <person name="Paulsen I."/>
            <person name="Pilsyk S."/>
            <person name="Pocsi I."/>
            <person name="Punt P.J."/>
            <person name="Ram A.F."/>
            <person name="Ren Q."/>
            <person name="Robellet X."/>
            <person name="Robson G."/>
            <person name="Seiboth B."/>
            <person name="van Solingen P."/>
            <person name="Specht T."/>
            <person name="Sun J."/>
            <person name="Taheri-Talesh N."/>
            <person name="Takeshita N."/>
            <person name="Ussery D."/>
            <person name="vanKuyk P.A."/>
            <person name="Visser H."/>
            <person name="van de Vondervoort P.J."/>
            <person name="de Vries R.P."/>
            <person name="Walton J."/>
            <person name="Xiang X."/>
            <person name="Xiong Y."/>
            <person name="Zeng A.P."/>
            <person name="Brandt B.W."/>
            <person name="Cornell M.J."/>
            <person name="van den Hondel C.A."/>
            <person name="Visser J."/>
            <person name="Oliver S.G."/>
            <person name="Turner G."/>
        </authorList>
    </citation>
    <scope>GENOME REANNOTATION</scope>
    <source>
        <strain evidence="3">FGSC A4 / ATCC 38163 / CBS 112.46 / NRRL 194 / M139</strain>
    </source>
</reference>
<keyword evidence="3" id="KW-1185">Reference proteome</keyword>
<dbReference type="OMA" id="SHKIADP"/>
<keyword evidence="1" id="KW-0175">Coiled coil</keyword>
<sequence>MHTRDRLRLSILPQNAEEPVQYEEFVREQIARDDKEWKRLQETCDRVFDQHLQSHEALRRAKAVLEAENADLKQQILDLNRELEEEAPVTAELRQKLEEVTAERNEMALRLARKGSHAMSVVSATSAPKSHKIADPEQLSDGKEDPKFEEWLLAMERKLTVNADRFPTEYGKITYILSRTARTHTRLEKKSSTT</sequence>
<dbReference type="KEGG" id="ani:ANIA_08568"/>
<reference evidence="3" key="1">
    <citation type="journal article" date="2005" name="Nature">
        <title>Sequencing of Aspergillus nidulans and comparative analysis with A. fumigatus and A. oryzae.</title>
        <authorList>
            <person name="Galagan J.E."/>
            <person name="Calvo S.E."/>
            <person name="Cuomo C."/>
            <person name="Ma L.J."/>
            <person name="Wortman J.R."/>
            <person name="Batzoglou S."/>
            <person name="Lee S.I."/>
            <person name="Basturkmen M."/>
            <person name="Spevak C.C."/>
            <person name="Clutterbuck J."/>
            <person name="Kapitonov V."/>
            <person name="Jurka J."/>
            <person name="Scazzocchio C."/>
            <person name="Farman M."/>
            <person name="Butler J."/>
            <person name="Purcell S."/>
            <person name="Harris S."/>
            <person name="Braus G.H."/>
            <person name="Draht O."/>
            <person name="Busch S."/>
            <person name="D'Enfert C."/>
            <person name="Bouchier C."/>
            <person name="Goldman G.H."/>
            <person name="Bell-Pedersen D."/>
            <person name="Griffiths-Jones S."/>
            <person name="Doonan J.H."/>
            <person name="Yu J."/>
            <person name="Vienken K."/>
            <person name="Pain A."/>
            <person name="Freitag M."/>
            <person name="Selker E.U."/>
            <person name="Archer D.B."/>
            <person name="Penalva M.A."/>
            <person name="Oakley B.R."/>
            <person name="Momany M."/>
            <person name="Tanaka T."/>
            <person name="Kumagai T."/>
            <person name="Asai K."/>
            <person name="Machida M."/>
            <person name="Nierman W.C."/>
            <person name="Denning D.W."/>
            <person name="Caddick M."/>
            <person name="Hynes M."/>
            <person name="Paoletti M."/>
            <person name="Fischer R."/>
            <person name="Miller B."/>
            <person name="Dyer P."/>
            <person name="Sachs M.S."/>
            <person name="Osmani S.A."/>
            <person name="Birren B.W."/>
        </authorList>
    </citation>
    <scope>NUCLEOTIDE SEQUENCE [LARGE SCALE GENOMIC DNA]</scope>
    <source>
        <strain evidence="3">FGSC A4 / ATCC 38163 / CBS 112.46 / NRRL 194 / M139</strain>
    </source>
</reference>
<proteinExistence type="predicted"/>
<evidence type="ECO:0000313" key="3">
    <source>
        <dbReference type="Proteomes" id="UP000000560"/>
    </source>
</evidence>
<feature type="coiled-coil region" evidence="1">
    <location>
        <begin position="55"/>
        <end position="110"/>
    </location>
</feature>
<accession>C8VET9</accession>
<dbReference type="OrthoDB" id="4509994at2759"/>
<protein>
    <submittedName>
        <fullName evidence="2">Uncharacterized protein</fullName>
    </submittedName>
</protein>
<accession>Q5AT12</accession>
<dbReference type="Proteomes" id="UP000000560">
    <property type="component" value="Chromosome V"/>
</dbReference>